<dbReference type="InterPro" id="IPR012336">
    <property type="entry name" value="Thioredoxin-like_fold"/>
</dbReference>
<keyword evidence="5" id="KW-0676">Redox-active center</keyword>
<evidence type="ECO:0000256" key="2">
    <source>
        <dbReference type="ARBA" id="ARBA00022729"/>
    </source>
</evidence>
<keyword evidence="2" id="KW-0732">Signal</keyword>
<gene>
    <name evidence="8" type="ORF">A3D68_00095</name>
</gene>
<sequence length="242" mass="26288">MNETTPNAASLTAPVAIVIAGILIAGAVLYSNKGQSSGAVEDGQGIAQAAGSTISVRPVNDSDHIQGNPDALVKIVEYSDFECPFCKRFHETMNQIMDEYGNSGQVAWVYRHFPLDQLHPKNARIEAVASECVNELGGNDAFWRFTDRLFELTPSNDQTDVKTVIPQIVRELGINEQDFNTCMDSGKYDKHIESDIANAVETGGQGTPWSIVIAENGKTFPLSGAQPYASVKQLIEIALQDK</sequence>
<comment type="similarity">
    <text evidence="1">Belongs to the thioredoxin family. DsbA subfamily.</text>
</comment>
<dbReference type="EMBL" id="MEWU01000006">
    <property type="protein sequence ID" value="OGC83958.1"/>
    <property type="molecule type" value="Genomic_DNA"/>
</dbReference>
<comment type="caution">
    <text evidence="8">The sequence shown here is derived from an EMBL/GenBank/DDBJ whole genome shotgun (WGS) entry which is preliminary data.</text>
</comment>
<keyword evidence="6" id="KW-1133">Transmembrane helix</keyword>
<keyword evidence="6" id="KW-0472">Membrane</keyword>
<reference evidence="8 9" key="1">
    <citation type="journal article" date="2016" name="Nat. Commun.">
        <title>Thousands of microbial genomes shed light on interconnected biogeochemical processes in an aquifer system.</title>
        <authorList>
            <person name="Anantharaman K."/>
            <person name="Brown C.T."/>
            <person name="Hug L.A."/>
            <person name="Sharon I."/>
            <person name="Castelle C.J."/>
            <person name="Probst A.J."/>
            <person name="Thomas B.C."/>
            <person name="Singh A."/>
            <person name="Wilkins M.J."/>
            <person name="Karaoz U."/>
            <person name="Brodie E.L."/>
            <person name="Williams K.H."/>
            <person name="Hubbard S.S."/>
            <person name="Banfield J.F."/>
        </authorList>
    </citation>
    <scope>NUCLEOTIDE SEQUENCE [LARGE SCALE GENOMIC DNA]</scope>
</reference>
<dbReference type="Proteomes" id="UP000177564">
    <property type="component" value="Unassembled WGS sequence"/>
</dbReference>
<evidence type="ECO:0000313" key="9">
    <source>
        <dbReference type="Proteomes" id="UP000177564"/>
    </source>
</evidence>
<accession>A0A1F4XQT3</accession>
<feature type="transmembrane region" description="Helical" evidence="6">
    <location>
        <begin position="12"/>
        <end position="30"/>
    </location>
</feature>
<evidence type="ECO:0000256" key="5">
    <source>
        <dbReference type="ARBA" id="ARBA00023284"/>
    </source>
</evidence>
<keyword evidence="4" id="KW-1015">Disulfide bond</keyword>
<keyword evidence="6" id="KW-0812">Transmembrane</keyword>
<dbReference type="AlphaFoldDB" id="A0A1F4XQT3"/>
<evidence type="ECO:0000313" key="8">
    <source>
        <dbReference type="EMBL" id="OGC83958.1"/>
    </source>
</evidence>
<dbReference type="Pfam" id="PF13462">
    <property type="entry name" value="Thioredoxin_4"/>
    <property type="match status" value="1"/>
</dbReference>
<organism evidence="8 9">
    <name type="scientific">Candidatus Adlerbacteria bacterium RIFCSPHIGHO2_02_FULL_52_17</name>
    <dbReference type="NCBI Taxonomy" id="1797240"/>
    <lineage>
        <taxon>Bacteria</taxon>
        <taxon>Candidatus Adleribacteriota</taxon>
    </lineage>
</organism>
<feature type="domain" description="Thioredoxin-like fold" evidence="7">
    <location>
        <begin position="61"/>
        <end position="235"/>
    </location>
</feature>
<evidence type="ECO:0000256" key="1">
    <source>
        <dbReference type="ARBA" id="ARBA00005791"/>
    </source>
</evidence>
<dbReference type="Gene3D" id="3.40.30.10">
    <property type="entry name" value="Glutaredoxin"/>
    <property type="match status" value="1"/>
</dbReference>
<dbReference type="STRING" id="1797240.A3D68_00095"/>
<protein>
    <recommendedName>
        <fullName evidence="7">Thioredoxin-like fold domain-containing protein</fullName>
    </recommendedName>
</protein>
<evidence type="ECO:0000256" key="6">
    <source>
        <dbReference type="SAM" id="Phobius"/>
    </source>
</evidence>
<dbReference type="GO" id="GO:0016491">
    <property type="term" value="F:oxidoreductase activity"/>
    <property type="evidence" value="ECO:0007669"/>
    <property type="project" value="UniProtKB-KW"/>
</dbReference>
<evidence type="ECO:0000256" key="3">
    <source>
        <dbReference type="ARBA" id="ARBA00023002"/>
    </source>
</evidence>
<name>A0A1F4XQT3_9BACT</name>
<dbReference type="PANTHER" id="PTHR13887">
    <property type="entry name" value="GLUTATHIONE S-TRANSFERASE KAPPA"/>
    <property type="match status" value="1"/>
</dbReference>
<dbReference type="InterPro" id="IPR036249">
    <property type="entry name" value="Thioredoxin-like_sf"/>
</dbReference>
<keyword evidence="3" id="KW-0560">Oxidoreductase</keyword>
<dbReference type="PANTHER" id="PTHR13887:SF14">
    <property type="entry name" value="DISULFIDE BOND FORMATION PROTEIN D"/>
    <property type="match status" value="1"/>
</dbReference>
<evidence type="ECO:0000256" key="4">
    <source>
        <dbReference type="ARBA" id="ARBA00023157"/>
    </source>
</evidence>
<evidence type="ECO:0000259" key="7">
    <source>
        <dbReference type="Pfam" id="PF13462"/>
    </source>
</evidence>
<proteinExistence type="inferred from homology"/>
<dbReference type="SUPFAM" id="SSF52833">
    <property type="entry name" value="Thioredoxin-like"/>
    <property type="match status" value="1"/>
</dbReference>